<dbReference type="GO" id="GO:0016301">
    <property type="term" value="F:kinase activity"/>
    <property type="evidence" value="ECO:0007669"/>
    <property type="project" value="InterPro"/>
</dbReference>
<keyword evidence="3" id="KW-1185">Reference proteome</keyword>
<reference evidence="2" key="1">
    <citation type="submission" date="2022-11" db="EMBL/GenBank/DDBJ databases">
        <title>Marilongibacter aestuarii gen. nov., sp. nov., isolated from tidal flat sediment.</title>
        <authorList>
            <person name="Jiayan W."/>
        </authorList>
    </citation>
    <scope>NUCLEOTIDE SEQUENCE</scope>
    <source>
        <strain evidence="2">Z1-6</strain>
    </source>
</reference>
<dbReference type="Proteomes" id="UP001145087">
    <property type="component" value="Unassembled WGS sequence"/>
</dbReference>
<dbReference type="InterPro" id="IPR013815">
    <property type="entry name" value="ATP_grasp_subdomain_1"/>
</dbReference>
<dbReference type="InterPro" id="IPR002192">
    <property type="entry name" value="PPDK_AMP/ATP-bd"/>
</dbReference>
<comment type="caution">
    <text evidence="2">The sequence shown here is derived from an EMBL/GenBank/DDBJ whole genome shotgun (WGS) entry which is preliminary data.</text>
</comment>
<name>A0A9X3F6B9_9BACT</name>
<proteinExistence type="predicted"/>
<feature type="domain" description="Pyruvate phosphate dikinase AMP/ATP-binding" evidence="1">
    <location>
        <begin position="441"/>
        <end position="818"/>
    </location>
</feature>
<gene>
    <name evidence="2" type="ORF">OU798_05195</name>
</gene>
<organism evidence="2 3">
    <name type="scientific">Draconibacterium aestuarii</name>
    <dbReference type="NCBI Taxonomy" id="2998507"/>
    <lineage>
        <taxon>Bacteria</taxon>
        <taxon>Pseudomonadati</taxon>
        <taxon>Bacteroidota</taxon>
        <taxon>Bacteroidia</taxon>
        <taxon>Marinilabiliales</taxon>
        <taxon>Prolixibacteraceae</taxon>
        <taxon>Draconibacterium</taxon>
    </lineage>
</organism>
<evidence type="ECO:0000313" key="3">
    <source>
        <dbReference type="Proteomes" id="UP001145087"/>
    </source>
</evidence>
<dbReference type="SUPFAM" id="SSF56059">
    <property type="entry name" value="Glutathione synthetase ATP-binding domain-like"/>
    <property type="match status" value="1"/>
</dbReference>
<accession>A0A9X3F6B9</accession>
<dbReference type="Pfam" id="PF01326">
    <property type="entry name" value="PPDK_N"/>
    <property type="match status" value="1"/>
</dbReference>
<evidence type="ECO:0000259" key="1">
    <source>
        <dbReference type="Pfam" id="PF01326"/>
    </source>
</evidence>
<dbReference type="RefSeq" id="WP_343332063.1">
    <property type="nucleotide sequence ID" value="NZ_JAPOHD010000010.1"/>
</dbReference>
<evidence type="ECO:0000313" key="2">
    <source>
        <dbReference type="EMBL" id="MCY1719726.1"/>
    </source>
</evidence>
<dbReference type="Gene3D" id="3.30.1490.20">
    <property type="entry name" value="ATP-grasp fold, A domain"/>
    <property type="match status" value="1"/>
</dbReference>
<dbReference type="AlphaFoldDB" id="A0A9X3F6B9"/>
<protein>
    <submittedName>
        <fullName evidence="2">Pyruvate, phosphate dikinase</fullName>
    </submittedName>
</protein>
<sequence>MDIENISLATIYKKRKTDRDIFQELMPTKVKEVLLVATLYDSYSIVREGQFSDKIFGEYLQLNLYAAPRFTSVHSKEDAILTLKHRDFDLVIVMAGVDKVTPVDTAQKIRKMRPELPLLLLVNNNADLRYFQKEGRKLDFIDRVFVWNGNSNVFMAMIKYIEDLKNVARDTQNGSVRVILLVEDSIQYYSRYLPMLFSTVMTQTQMLVEEDAKDELHKILRMRARPKVILVDNYEDAVKIINSYRRYMLCVISDVKFEKDGVENEDAGIELLKYTKETRKFPIPLLLQSHDISNAQRAKSVGADFINKNSESLSMDILNFLYRRLGFGNFVFKGQDGLPITEAVNISEFQEKLRVVPAGALQYHGSRNSFSTWLMARGEINLAEMLMPVQTSDFDSPEELRQFCLDAFKIVRFEKLKGTIVNFDPEFVSASRFIVRMAKGSLGGKGRGIAFICNFIENIDFQKLMPEMNIRIPSTSIIGALEFDKFVEINNLYDDIYSLNDYNVIRKHFLESEFDSKIRKRLMEYLQKIRRPLAVRSSGLFEDSLLQPFSGVYATYLIPNNHEDIEVRYSQLETAIKLVYSSIFTESAQAYFDAVNYKIEEEKMAVVIQEVVGHEYNDKYYPTLSGVAQSYNYYPISYMEPDDGFSVAAVGLGMYVVGGENSFRFCPKYPHLNPTSVKDQLRDTQKQFYAIDLSMKNVDLMSDGEDAAIKKYRIKDAEEDGTLEHSASTYLFDNDDVVPGVLGGGPKIIDFANILKYNHLPLADALQMLLKLFKEAMGSPVEIEYAIDLEPAENGKPTLYLLQIKPLIRREEQVEVDISAVLSDKVFMYAERGMGNGEIKDIRDVVYVDPDNFDKLKTKQMAREISQINSTFEAQGKGYILIGPGRWGSRDPFTGIPVIWAHISKAKIIVEIGLPDFPLDGSLGSHFFHNVTSMNVGYFSVPHNSRYSKIKMEALQQQTVVHETEFIKHVVFDKPLSVLMNGRERKALIHC</sequence>
<keyword evidence="2" id="KW-0670">Pyruvate</keyword>
<dbReference type="EMBL" id="JAPOHD010000010">
    <property type="protein sequence ID" value="MCY1719726.1"/>
    <property type="molecule type" value="Genomic_DNA"/>
</dbReference>
<dbReference type="GO" id="GO:0005524">
    <property type="term" value="F:ATP binding"/>
    <property type="evidence" value="ECO:0007669"/>
    <property type="project" value="InterPro"/>
</dbReference>